<dbReference type="PANTHER" id="PTHR23168:SF0">
    <property type="entry name" value="MITOTIC SPINDLE ASSEMBLY CHECKPOINT PROTEIN MAD1"/>
    <property type="match status" value="1"/>
</dbReference>
<dbReference type="AlphaFoldDB" id="A0AAN7TDQ5"/>
<dbReference type="PANTHER" id="PTHR23168">
    <property type="entry name" value="MITOTIC SPINDLE ASSEMBLY CHECKPOINT PROTEIN MAD1 MITOTIC ARREST DEFICIENT-LIKE PROTEIN 1"/>
    <property type="match status" value="1"/>
</dbReference>
<dbReference type="GO" id="GO:0000776">
    <property type="term" value="C:kinetochore"/>
    <property type="evidence" value="ECO:0007669"/>
    <property type="project" value="TreeGrafter"/>
</dbReference>
<dbReference type="GO" id="GO:0007094">
    <property type="term" value="P:mitotic spindle assembly checkpoint signaling"/>
    <property type="evidence" value="ECO:0007669"/>
    <property type="project" value="InterPro"/>
</dbReference>
<comment type="subcellular location">
    <subcellularLocation>
        <location evidence="1">Nucleus</location>
    </subcellularLocation>
</comment>
<dbReference type="EMBL" id="JAVRRL010000084">
    <property type="protein sequence ID" value="KAK5108517.1"/>
    <property type="molecule type" value="Genomic_DNA"/>
</dbReference>
<dbReference type="GO" id="GO:0051301">
    <property type="term" value="P:cell division"/>
    <property type="evidence" value="ECO:0007669"/>
    <property type="project" value="UniProtKB-KW"/>
</dbReference>
<evidence type="ECO:0000256" key="4">
    <source>
        <dbReference type="ARBA" id="ARBA00022618"/>
    </source>
</evidence>
<sequence>MAHNQPSYDFLSGSADVMSPVRRPLHETFKQSIINSTDINNENIRAQLNTLQYEYDSLKQERELTALNHQQELREAQSRGESDFKRAQAAESACNVAKNRADALVRELQEVQDRAANERIAAERKARALQEDCRVLREEVEEVKADVEGKDRASRRTCEETEQKYEVLRVSVESLQEDLGSKVKALQSTQHRLTQREVEVGKLEEEVLRLKARAGDSETLAVVQREFAEQRAYITKLEAKSRVQATELEGLREMRKGVEVVEEEKRGLEGKLVMLEGLRKELAEAQMQRRILEDERRGWTSYLAAQGEQDVTFETPEEMARAFLKERMERLSLVDRLGAVQPELTVKEDNIRNLENEKAILQGEVAKLRAAGGSASASGAAGGKVRSRLERQRNLMAKEVEYLRAQMKTFEAEEAEFSSEKADEEHIKRIHELEVMVEKFRSEVQALHLELSNVEEAGPPAQQRSPLKRPREDNEAEDERLGELRRKTRTLQTELENRQTRIQVLEAELQATNLQITSLKETSRTRILSLRDNPTSNVEAIKMTTLATLQDENTALLSQLQGRPNGGTKVVPISTLENLRLQLAEAHAQSQGLEKKMMRLKQIFSAKSLEFREAVCSVLGWKLDFLPNGRMKATSILYPSTMSAEGEEEENSIVFDGENGTMKVSGGPRSAFAGELKGLIEFWVEGRKEVPCFLAACTLEFYEKSTRAAADV</sequence>
<proteinExistence type="inferred from homology"/>
<feature type="compositionally biased region" description="Basic and acidic residues" evidence="9">
    <location>
        <begin position="469"/>
        <end position="482"/>
    </location>
</feature>
<gene>
    <name evidence="10" type="ORF">LTR62_008257</name>
</gene>
<keyword evidence="4" id="KW-0132">Cell division</keyword>
<feature type="region of interest" description="Disordered" evidence="9">
    <location>
        <begin position="452"/>
        <end position="482"/>
    </location>
</feature>
<name>A0AAN7TDQ5_9PEZI</name>
<evidence type="ECO:0000256" key="2">
    <source>
        <dbReference type="ARBA" id="ARBA00008029"/>
    </source>
</evidence>
<dbReference type="GO" id="GO:0051315">
    <property type="term" value="P:attachment of mitotic spindle microtubules to kinetochore"/>
    <property type="evidence" value="ECO:0007669"/>
    <property type="project" value="TreeGrafter"/>
</dbReference>
<keyword evidence="7" id="KW-0131">Cell cycle</keyword>
<dbReference type="Proteomes" id="UP001310890">
    <property type="component" value="Unassembled WGS sequence"/>
</dbReference>
<organism evidence="10 11">
    <name type="scientific">Meristemomyces frigidus</name>
    <dbReference type="NCBI Taxonomy" id="1508187"/>
    <lineage>
        <taxon>Eukaryota</taxon>
        <taxon>Fungi</taxon>
        <taxon>Dikarya</taxon>
        <taxon>Ascomycota</taxon>
        <taxon>Pezizomycotina</taxon>
        <taxon>Dothideomycetes</taxon>
        <taxon>Dothideomycetidae</taxon>
        <taxon>Mycosphaerellales</taxon>
        <taxon>Teratosphaeriaceae</taxon>
        <taxon>Meristemomyces</taxon>
    </lineage>
</organism>
<evidence type="ECO:0000256" key="6">
    <source>
        <dbReference type="ARBA" id="ARBA00023242"/>
    </source>
</evidence>
<evidence type="ECO:0000256" key="5">
    <source>
        <dbReference type="ARBA" id="ARBA00022776"/>
    </source>
</evidence>
<comment type="similarity">
    <text evidence="2">Belongs to the MAD1 family.</text>
</comment>
<dbReference type="Gene3D" id="1.20.5.170">
    <property type="match status" value="1"/>
</dbReference>
<evidence type="ECO:0000256" key="3">
    <source>
        <dbReference type="ARBA" id="ARBA00022019"/>
    </source>
</evidence>
<reference evidence="10" key="1">
    <citation type="submission" date="2023-08" db="EMBL/GenBank/DDBJ databases">
        <title>Black Yeasts Isolated from many extreme environments.</title>
        <authorList>
            <person name="Coleine C."/>
            <person name="Stajich J.E."/>
            <person name="Selbmann L."/>
        </authorList>
    </citation>
    <scope>NUCLEOTIDE SEQUENCE</scope>
    <source>
        <strain evidence="10">CCFEE 5401</strain>
    </source>
</reference>
<dbReference type="Gene3D" id="3.30.457.60">
    <property type="match status" value="1"/>
</dbReference>
<dbReference type="InterPro" id="IPR008672">
    <property type="entry name" value="Mad1"/>
</dbReference>
<evidence type="ECO:0000256" key="7">
    <source>
        <dbReference type="ARBA" id="ARBA00023306"/>
    </source>
</evidence>
<dbReference type="GO" id="GO:0072686">
    <property type="term" value="C:mitotic spindle"/>
    <property type="evidence" value="ECO:0007669"/>
    <property type="project" value="TreeGrafter"/>
</dbReference>
<evidence type="ECO:0000256" key="9">
    <source>
        <dbReference type="SAM" id="MobiDB-lite"/>
    </source>
</evidence>
<keyword evidence="8" id="KW-0175">Coiled coil</keyword>
<feature type="coiled-coil region" evidence="8">
    <location>
        <begin position="344"/>
        <end position="406"/>
    </location>
</feature>
<evidence type="ECO:0000313" key="11">
    <source>
        <dbReference type="Proteomes" id="UP001310890"/>
    </source>
</evidence>
<feature type="coiled-coil region" evidence="8">
    <location>
        <begin position="41"/>
        <end position="213"/>
    </location>
</feature>
<feature type="coiled-coil region" evidence="8">
    <location>
        <begin position="251"/>
        <end position="295"/>
    </location>
</feature>
<dbReference type="GO" id="GO:0005635">
    <property type="term" value="C:nuclear envelope"/>
    <property type="evidence" value="ECO:0007669"/>
    <property type="project" value="TreeGrafter"/>
</dbReference>
<dbReference type="Pfam" id="PF05557">
    <property type="entry name" value="MAD"/>
    <property type="match status" value="1"/>
</dbReference>
<protein>
    <recommendedName>
        <fullName evidence="3">Spindle assembly checkpoint component MAD1</fullName>
    </recommendedName>
</protein>
<evidence type="ECO:0000256" key="8">
    <source>
        <dbReference type="SAM" id="Coils"/>
    </source>
</evidence>
<dbReference type="SUPFAM" id="SSF75704">
    <property type="entry name" value="Mitotic arrest deficient-like 1, Mad1"/>
    <property type="match status" value="1"/>
</dbReference>
<keyword evidence="5" id="KW-0498">Mitosis</keyword>
<keyword evidence="6" id="KW-0539">Nucleus</keyword>
<evidence type="ECO:0000313" key="10">
    <source>
        <dbReference type="EMBL" id="KAK5108517.1"/>
    </source>
</evidence>
<comment type="caution">
    <text evidence="10">The sequence shown here is derived from an EMBL/GenBank/DDBJ whole genome shotgun (WGS) entry which is preliminary data.</text>
</comment>
<accession>A0AAN7TDQ5</accession>
<dbReference type="Gene3D" id="6.10.250.90">
    <property type="match status" value="1"/>
</dbReference>
<feature type="coiled-coil region" evidence="8">
    <location>
        <begin position="488"/>
        <end position="522"/>
    </location>
</feature>
<evidence type="ECO:0000256" key="1">
    <source>
        <dbReference type="ARBA" id="ARBA00004123"/>
    </source>
</evidence>
<feature type="coiled-coil region" evidence="8">
    <location>
        <begin position="576"/>
        <end position="603"/>
    </location>
</feature>